<organism evidence="1 2">
    <name type="scientific">Acanthosepion pharaonis</name>
    <name type="common">Pharaoh cuttlefish</name>
    <name type="synonym">Sepia pharaonis</name>
    <dbReference type="NCBI Taxonomy" id="158019"/>
    <lineage>
        <taxon>Eukaryota</taxon>
        <taxon>Metazoa</taxon>
        <taxon>Spiralia</taxon>
        <taxon>Lophotrochozoa</taxon>
        <taxon>Mollusca</taxon>
        <taxon>Cephalopoda</taxon>
        <taxon>Coleoidea</taxon>
        <taxon>Decapodiformes</taxon>
        <taxon>Sepiida</taxon>
        <taxon>Sepiina</taxon>
        <taxon>Sepiidae</taxon>
        <taxon>Acanthosepion</taxon>
    </lineage>
</organism>
<comment type="caution">
    <text evidence="1">The sequence shown here is derived from an EMBL/GenBank/DDBJ whole genome shotgun (WGS) entry which is preliminary data.</text>
</comment>
<keyword evidence="2" id="KW-1185">Reference proteome</keyword>
<name>A0A812AUK5_ACAPH</name>
<dbReference type="AlphaFoldDB" id="A0A812AUK5"/>
<sequence length="174" mass="20170">MLVYLIKAPVLCHYLAFFTNVNRSFSLLSFGFLHPINKSSFLCYLLVIFIHWIKVTFLNSHLAFYTHIKSFFSFAFFDILQSFEKITCSLSTIGLLHPSGKTALSLSTCFLSHLKRKLLFLCPFFGILHPHDKSSLFGFLHTCGKRYFSFPLFAFLHPLKDALILWHLWLLPPS</sequence>
<proteinExistence type="predicted"/>
<dbReference type="EMBL" id="CAHIKZ030000179">
    <property type="protein sequence ID" value="CAE1157741.1"/>
    <property type="molecule type" value="Genomic_DNA"/>
</dbReference>
<accession>A0A812AUK5</accession>
<reference evidence="1" key="1">
    <citation type="submission" date="2021-01" db="EMBL/GenBank/DDBJ databases">
        <authorList>
            <person name="Li R."/>
            <person name="Bekaert M."/>
        </authorList>
    </citation>
    <scope>NUCLEOTIDE SEQUENCE</scope>
    <source>
        <strain evidence="1">Farmed</strain>
    </source>
</reference>
<dbReference type="Proteomes" id="UP000597762">
    <property type="component" value="Unassembled WGS sequence"/>
</dbReference>
<evidence type="ECO:0000313" key="1">
    <source>
        <dbReference type="EMBL" id="CAE1157741.1"/>
    </source>
</evidence>
<evidence type="ECO:0000313" key="2">
    <source>
        <dbReference type="Proteomes" id="UP000597762"/>
    </source>
</evidence>
<protein>
    <submittedName>
        <fullName evidence="1">Uncharacterized protein</fullName>
    </submittedName>
</protein>
<gene>
    <name evidence="1" type="ORF">SPHA_5330</name>
</gene>